<feature type="compositionally biased region" description="Polar residues" evidence="1">
    <location>
        <begin position="53"/>
        <end position="65"/>
    </location>
</feature>
<dbReference type="OrthoDB" id="5296742at2"/>
<sequence>MSGITPLLDTLLHQVLGPKGDLTAQKNLNQPVRPVDPGEGPRALQSDSRLDSRANSQAHAVQPNLRTGSKFAQASYQQIQPGLPSPPSAQIALSGAGKAIADVLMQYPAPGSTIRPTAPLIQPGETISTTLLADRLDSSIRNSGVFYESTLGKWFRGEIPRAALQQQPQMQLQAQQEGRVLSGPVPEAMQPIVRQQLEMLTTPVLRWEGDLWSGIFMALFLQPGQVEPRNPSEQNQQNEKHKEKSWRSELELTVRGLGALSVGVHLKEKELHLVFVANDDVVMKLESKESILRDRLRKLGLSEVTVETRQRLADADTEATNDE</sequence>
<name>A0A432WQH6_9GAMM</name>
<feature type="region of interest" description="Disordered" evidence="1">
    <location>
        <begin position="226"/>
        <end position="246"/>
    </location>
</feature>
<dbReference type="RefSeq" id="WP_126808546.1">
    <property type="nucleotide sequence ID" value="NZ_PIPP01000005.1"/>
</dbReference>
<feature type="domain" description="Flagellar hook-length control protein-like C-terminal" evidence="2">
    <location>
        <begin position="235"/>
        <end position="310"/>
    </location>
</feature>
<accession>A0A432WQH6</accession>
<organism evidence="3 4">
    <name type="scientific">Aliidiomarina shirensis</name>
    <dbReference type="NCBI Taxonomy" id="1048642"/>
    <lineage>
        <taxon>Bacteria</taxon>
        <taxon>Pseudomonadati</taxon>
        <taxon>Pseudomonadota</taxon>
        <taxon>Gammaproteobacteria</taxon>
        <taxon>Alteromonadales</taxon>
        <taxon>Idiomarinaceae</taxon>
        <taxon>Aliidiomarina</taxon>
    </lineage>
</organism>
<reference evidence="4" key="1">
    <citation type="journal article" date="2018" name="Front. Microbiol.">
        <title>Genome-Based Analysis Reveals the Taxonomy and Diversity of the Family Idiomarinaceae.</title>
        <authorList>
            <person name="Liu Y."/>
            <person name="Lai Q."/>
            <person name="Shao Z."/>
        </authorList>
    </citation>
    <scope>NUCLEOTIDE SEQUENCE [LARGE SCALE GENOMIC DNA]</scope>
    <source>
        <strain evidence="4">AIS</strain>
    </source>
</reference>
<dbReference type="Proteomes" id="UP000286934">
    <property type="component" value="Unassembled WGS sequence"/>
</dbReference>
<dbReference type="Pfam" id="PF02120">
    <property type="entry name" value="Flg_hook"/>
    <property type="match status" value="1"/>
</dbReference>
<evidence type="ECO:0000313" key="3">
    <source>
        <dbReference type="EMBL" id="RUO36043.1"/>
    </source>
</evidence>
<gene>
    <name evidence="3" type="ORF">CWE13_10935</name>
</gene>
<dbReference type="InterPro" id="IPR021136">
    <property type="entry name" value="Flagellar_hook_control-like_C"/>
</dbReference>
<dbReference type="AlphaFoldDB" id="A0A432WQH6"/>
<keyword evidence="4" id="KW-1185">Reference proteome</keyword>
<comment type="caution">
    <text evidence="3">The sequence shown here is derived from an EMBL/GenBank/DDBJ whole genome shotgun (WGS) entry which is preliminary data.</text>
</comment>
<proteinExistence type="predicted"/>
<protein>
    <recommendedName>
        <fullName evidence="2">Flagellar hook-length control protein-like C-terminal domain-containing protein</fullName>
    </recommendedName>
</protein>
<evidence type="ECO:0000313" key="4">
    <source>
        <dbReference type="Proteomes" id="UP000286934"/>
    </source>
</evidence>
<dbReference type="EMBL" id="PIPP01000005">
    <property type="protein sequence ID" value="RUO36043.1"/>
    <property type="molecule type" value="Genomic_DNA"/>
</dbReference>
<evidence type="ECO:0000256" key="1">
    <source>
        <dbReference type="SAM" id="MobiDB-lite"/>
    </source>
</evidence>
<evidence type="ECO:0000259" key="2">
    <source>
        <dbReference type="Pfam" id="PF02120"/>
    </source>
</evidence>
<feature type="region of interest" description="Disordered" evidence="1">
    <location>
        <begin position="21"/>
        <end position="65"/>
    </location>
</feature>